<dbReference type="InterPro" id="IPR044878">
    <property type="entry name" value="UbiA_sf"/>
</dbReference>
<comment type="pathway">
    <text evidence="8">Quinol/quinone metabolism; menaquinone biosynthesis; menaquinol from 1,4-dihydroxy-2-naphthoate: step 1/2.</text>
</comment>
<gene>
    <name evidence="8" type="primary">menA</name>
    <name evidence="11" type="ORF">ACFSW7_04990</name>
</gene>
<dbReference type="Gene3D" id="1.10.357.140">
    <property type="entry name" value="UbiA prenyltransferase"/>
    <property type="match status" value="1"/>
</dbReference>
<dbReference type="EMBL" id="JBHUNE010000003">
    <property type="protein sequence ID" value="MFD2757734.1"/>
    <property type="molecule type" value="Genomic_DNA"/>
</dbReference>
<comment type="catalytic activity">
    <reaction evidence="8">
        <text>an all-trans-polyprenyl diphosphate + 1,4-dihydroxy-2-naphthoate + H(+) = a 2-demethylmenaquinol + CO2 + diphosphate</text>
        <dbReference type="Rhea" id="RHEA:26478"/>
        <dbReference type="Rhea" id="RHEA-COMP:9563"/>
        <dbReference type="Rhea" id="RHEA-COMP:9564"/>
        <dbReference type="ChEBI" id="CHEBI:11173"/>
        <dbReference type="ChEBI" id="CHEBI:15378"/>
        <dbReference type="ChEBI" id="CHEBI:16526"/>
        <dbReference type="ChEBI" id="CHEBI:33019"/>
        <dbReference type="ChEBI" id="CHEBI:55437"/>
        <dbReference type="ChEBI" id="CHEBI:58914"/>
        <dbReference type="EC" id="2.5.1.74"/>
    </reaction>
</comment>
<reference evidence="12" key="1">
    <citation type="journal article" date="2019" name="Int. J. Syst. Evol. Microbiol.">
        <title>The Global Catalogue of Microorganisms (GCM) 10K type strain sequencing project: providing services to taxonomists for standard genome sequencing and annotation.</title>
        <authorList>
            <consortium name="The Broad Institute Genomics Platform"/>
            <consortium name="The Broad Institute Genome Sequencing Center for Infectious Disease"/>
            <person name="Wu L."/>
            <person name="Ma J."/>
        </authorList>
    </citation>
    <scope>NUCLEOTIDE SEQUENCE [LARGE SCALE GENOMIC DNA]</scope>
    <source>
        <strain evidence="12">TISTR 1514</strain>
    </source>
</reference>
<dbReference type="Proteomes" id="UP001597492">
    <property type="component" value="Unassembled WGS sequence"/>
</dbReference>
<keyword evidence="12" id="KW-1185">Reference proteome</keyword>
<accession>A0ABW5UY09</accession>
<feature type="region of interest" description="Disordered" evidence="10">
    <location>
        <begin position="1"/>
        <end position="22"/>
    </location>
</feature>
<feature type="transmembrane region" description="Helical" evidence="8">
    <location>
        <begin position="263"/>
        <end position="280"/>
    </location>
</feature>
<dbReference type="InterPro" id="IPR026046">
    <property type="entry name" value="UBIAD1"/>
</dbReference>
<evidence type="ECO:0000256" key="10">
    <source>
        <dbReference type="SAM" id="MobiDB-lite"/>
    </source>
</evidence>
<dbReference type="Gene3D" id="1.20.120.1780">
    <property type="entry name" value="UbiA prenyltransferase"/>
    <property type="match status" value="1"/>
</dbReference>
<feature type="transmembrane region" description="Helical" evidence="8">
    <location>
        <begin position="136"/>
        <end position="155"/>
    </location>
</feature>
<evidence type="ECO:0000313" key="12">
    <source>
        <dbReference type="Proteomes" id="UP001597492"/>
    </source>
</evidence>
<keyword evidence="5 8" id="KW-0812">Transmembrane</keyword>
<keyword evidence="4 8" id="KW-0808">Transferase</keyword>
<feature type="transmembrane region" description="Helical" evidence="8">
    <location>
        <begin position="35"/>
        <end position="54"/>
    </location>
</feature>
<feature type="transmembrane region" description="Helical" evidence="8">
    <location>
        <begin position="235"/>
        <end position="257"/>
    </location>
</feature>
<evidence type="ECO:0000256" key="3">
    <source>
        <dbReference type="ARBA" id="ARBA00022475"/>
    </source>
</evidence>
<dbReference type="PANTHER" id="PTHR13929">
    <property type="entry name" value="1,4-DIHYDROXY-2-NAPHTHOATE OCTAPRENYLTRANSFERASE"/>
    <property type="match status" value="1"/>
</dbReference>
<evidence type="ECO:0000256" key="5">
    <source>
        <dbReference type="ARBA" id="ARBA00022692"/>
    </source>
</evidence>
<keyword evidence="6 8" id="KW-1133">Transmembrane helix</keyword>
<feature type="compositionally biased region" description="Polar residues" evidence="10">
    <location>
        <begin position="7"/>
        <end position="21"/>
    </location>
</feature>
<sequence length="321" mass="34183">MAKQKRSNPTQKPRTKANSRPVTAKDWIEGARLRTLPLAFAPVVLGFASAVTVTPGEFHWVRGLAALAVAVCLQIGVNFANDYSDGVRGTDDVRVGPARLTGGGLVEPKRVRGVAFFFFGLAAVAGLFLVVRTEQWWLLAVGALAIIAAWFYTGGKRPYGYAGLGELFVFIFFGLVAVAGTAYTQLLFVPSNAWVLGVAAGLFACAVLMVNNLRDLDQDRAAGKRTLAVRIGRRAGKIGFGLFALLPFVATVMFLLVYPLTGFALFALLIIGPAVVITSTTDAPRDLILALKLTSIGSLVWAIIMAAGMIIPNITPAVTPF</sequence>
<feature type="transmembrane region" description="Helical" evidence="8">
    <location>
        <begin position="167"/>
        <end position="188"/>
    </location>
</feature>
<name>A0ABW5UY09_9MICO</name>
<dbReference type="EC" id="2.5.1.74" evidence="8 9"/>
<feature type="transmembrane region" description="Helical" evidence="8">
    <location>
        <begin position="60"/>
        <end position="80"/>
    </location>
</feature>
<comment type="similarity">
    <text evidence="8">Belongs to the MenA family. Type 1 subfamily.</text>
</comment>
<dbReference type="Pfam" id="PF01040">
    <property type="entry name" value="UbiA"/>
    <property type="match status" value="1"/>
</dbReference>
<feature type="transmembrane region" description="Helical" evidence="8">
    <location>
        <begin position="287"/>
        <end position="311"/>
    </location>
</feature>
<evidence type="ECO:0000256" key="2">
    <source>
        <dbReference type="ARBA" id="ARBA00022428"/>
    </source>
</evidence>
<evidence type="ECO:0000256" key="8">
    <source>
        <dbReference type="HAMAP-Rule" id="MF_01937"/>
    </source>
</evidence>
<evidence type="ECO:0000256" key="6">
    <source>
        <dbReference type="ARBA" id="ARBA00022989"/>
    </source>
</evidence>
<dbReference type="PIRSF" id="PIRSF005355">
    <property type="entry name" value="UBIAD1"/>
    <property type="match status" value="1"/>
</dbReference>
<evidence type="ECO:0000256" key="9">
    <source>
        <dbReference type="NCBIfam" id="TIGR00751"/>
    </source>
</evidence>
<evidence type="ECO:0000313" key="11">
    <source>
        <dbReference type="EMBL" id="MFD2757734.1"/>
    </source>
</evidence>
<dbReference type="NCBIfam" id="NF004751">
    <property type="entry name" value="PRK06080.1-3"/>
    <property type="match status" value="1"/>
</dbReference>
<dbReference type="NCBIfam" id="TIGR00751">
    <property type="entry name" value="menA"/>
    <property type="match status" value="1"/>
</dbReference>
<keyword evidence="2 8" id="KW-0474">Menaquinone biosynthesis</keyword>
<dbReference type="CDD" id="cd13962">
    <property type="entry name" value="PT_UbiA_UBIAD1"/>
    <property type="match status" value="1"/>
</dbReference>
<comment type="subcellular location">
    <subcellularLocation>
        <location evidence="8">Cell membrane</location>
        <topology evidence="8">Multi-pass membrane protein</topology>
    </subcellularLocation>
    <subcellularLocation>
        <location evidence="1">Membrane</location>
        <topology evidence="1">Multi-pass membrane protein</topology>
    </subcellularLocation>
</comment>
<dbReference type="HAMAP" id="MF_01937">
    <property type="entry name" value="MenA_1"/>
    <property type="match status" value="1"/>
</dbReference>
<keyword evidence="7 8" id="KW-0472">Membrane</keyword>
<evidence type="ECO:0000256" key="1">
    <source>
        <dbReference type="ARBA" id="ARBA00004141"/>
    </source>
</evidence>
<dbReference type="InterPro" id="IPR000537">
    <property type="entry name" value="UbiA_prenyltransferase"/>
</dbReference>
<evidence type="ECO:0000256" key="4">
    <source>
        <dbReference type="ARBA" id="ARBA00022679"/>
    </source>
</evidence>
<dbReference type="GO" id="GO:0046428">
    <property type="term" value="F:1,4-dihydroxy-2-naphthoate polyprenyltransferase activity"/>
    <property type="evidence" value="ECO:0007669"/>
    <property type="project" value="UniProtKB-EC"/>
</dbReference>
<dbReference type="InterPro" id="IPR004657">
    <property type="entry name" value="MenA"/>
</dbReference>
<proteinExistence type="inferred from homology"/>
<evidence type="ECO:0000256" key="7">
    <source>
        <dbReference type="ARBA" id="ARBA00023136"/>
    </source>
</evidence>
<dbReference type="PANTHER" id="PTHR13929:SF0">
    <property type="entry name" value="UBIA PRENYLTRANSFERASE DOMAIN-CONTAINING PROTEIN 1"/>
    <property type="match status" value="1"/>
</dbReference>
<feature type="transmembrane region" description="Helical" evidence="8">
    <location>
        <begin position="113"/>
        <end position="130"/>
    </location>
</feature>
<dbReference type="RefSeq" id="WP_019618275.1">
    <property type="nucleotide sequence ID" value="NZ_JBHUNE010000003.1"/>
</dbReference>
<feature type="transmembrane region" description="Helical" evidence="8">
    <location>
        <begin position="194"/>
        <end position="214"/>
    </location>
</feature>
<comment type="caution">
    <text evidence="11">The sequence shown here is derived from an EMBL/GenBank/DDBJ whole genome shotgun (WGS) entry which is preliminary data.</text>
</comment>
<protein>
    <recommendedName>
        <fullName evidence="8 9">1,4-dihydroxy-2-naphthoate octaprenyltransferase</fullName>
        <shortName evidence="8">DHNA-octaprenyltransferase</shortName>
        <ecNumber evidence="8 9">2.5.1.74</ecNumber>
    </recommendedName>
</protein>
<comment type="function">
    <text evidence="8">Conversion of 1,4-dihydroxy-2-naphthoate (DHNA) to demethylmenaquinone (DMK).</text>
</comment>
<organism evidence="11 12">
    <name type="scientific">Gulosibacter faecalis</name>
    <dbReference type="NCBI Taxonomy" id="272240"/>
    <lineage>
        <taxon>Bacteria</taxon>
        <taxon>Bacillati</taxon>
        <taxon>Actinomycetota</taxon>
        <taxon>Actinomycetes</taxon>
        <taxon>Micrococcales</taxon>
        <taxon>Microbacteriaceae</taxon>
        <taxon>Gulosibacter</taxon>
    </lineage>
</organism>
<keyword evidence="3 8" id="KW-1003">Cell membrane</keyword>